<dbReference type="Proteomes" id="UP000527355">
    <property type="component" value="Unassembled WGS sequence"/>
</dbReference>
<proteinExistence type="predicted"/>
<comment type="caution">
    <text evidence="1">The sequence shown here is derived from an EMBL/GenBank/DDBJ whole genome shotgun (WGS) entry which is preliminary data.</text>
</comment>
<keyword evidence="2" id="KW-1185">Reference proteome</keyword>
<sequence>MNVTPESVGKYWVDYTGDLLEFKLCILRSRKATSNIQQIHVETNLSSHVKDTGGIRDGDLRVSTATSHVEADTNDINVLLFCLFQKKLALFKYGARFNTEMMDCFAIFETNFAFGCALATFINSTSLSKVIIWIPLVASYLIRNTCLRGFA</sequence>
<accession>A0A7J7UD24</accession>
<dbReference type="EMBL" id="JABWUV010000013">
    <property type="protein sequence ID" value="KAF6310662.1"/>
    <property type="molecule type" value="Genomic_DNA"/>
</dbReference>
<protein>
    <submittedName>
        <fullName evidence="1">Uncharacterized protein</fullName>
    </submittedName>
</protein>
<gene>
    <name evidence="1" type="ORF">mMyoMyo1_008726</name>
</gene>
<evidence type="ECO:0000313" key="1">
    <source>
        <dbReference type="EMBL" id="KAF6310662.1"/>
    </source>
</evidence>
<evidence type="ECO:0000313" key="2">
    <source>
        <dbReference type="Proteomes" id="UP000527355"/>
    </source>
</evidence>
<name>A0A7J7UD24_MYOMY</name>
<dbReference type="AlphaFoldDB" id="A0A7J7UD24"/>
<reference evidence="1 2" key="1">
    <citation type="journal article" date="2020" name="Nature">
        <title>Six reference-quality genomes reveal evolution of bat adaptations.</title>
        <authorList>
            <person name="Jebb D."/>
            <person name="Huang Z."/>
            <person name="Pippel M."/>
            <person name="Hughes G.M."/>
            <person name="Lavrichenko K."/>
            <person name="Devanna P."/>
            <person name="Winkler S."/>
            <person name="Jermiin L.S."/>
            <person name="Skirmuntt E.C."/>
            <person name="Katzourakis A."/>
            <person name="Burkitt-Gray L."/>
            <person name="Ray D.A."/>
            <person name="Sullivan K.A.M."/>
            <person name="Roscito J.G."/>
            <person name="Kirilenko B.M."/>
            <person name="Davalos L.M."/>
            <person name="Corthals A.P."/>
            <person name="Power M.L."/>
            <person name="Jones G."/>
            <person name="Ransome R.D."/>
            <person name="Dechmann D.K.N."/>
            <person name="Locatelli A.G."/>
            <person name="Puechmaille S.J."/>
            <person name="Fedrigo O."/>
            <person name="Jarvis E.D."/>
            <person name="Hiller M."/>
            <person name="Vernes S.C."/>
            <person name="Myers E.W."/>
            <person name="Teeling E.C."/>
        </authorList>
    </citation>
    <scope>NUCLEOTIDE SEQUENCE [LARGE SCALE GENOMIC DNA]</scope>
    <source>
        <strain evidence="1">MMyoMyo1</strain>
        <tissue evidence="1">Flight muscle</tissue>
    </source>
</reference>
<organism evidence="1 2">
    <name type="scientific">Myotis myotis</name>
    <name type="common">Greater mouse-eared bat</name>
    <name type="synonym">Vespertilio myotis</name>
    <dbReference type="NCBI Taxonomy" id="51298"/>
    <lineage>
        <taxon>Eukaryota</taxon>
        <taxon>Metazoa</taxon>
        <taxon>Chordata</taxon>
        <taxon>Craniata</taxon>
        <taxon>Vertebrata</taxon>
        <taxon>Euteleostomi</taxon>
        <taxon>Mammalia</taxon>
        <taxon>Eutheria</taxon>
        <taxon>Laurasiatheria</taxon>
        <taxon>Chiroptera</taxon>
        <taxon>Yangochiroptera</taxon>
        <taxon>Vespertilionidae</taxon>
        <taxon>Myotis</taxon>
    </lineage>
</organism>